<dbReference type="AlphaFoldDB" id="A0A4U5MKX0"/>
<feature type="chain" id="PRO_5020481617" evidence="2">
    <location>
        <begin position="16"/>
        <end position="510"/>
    </location>
</feature>
<dbReference type="EMBL" id="AZBU02000007">
    <property type="protein sequence ID" value="TKR69773.1"/>
    <property type="molecule type" value="Genomic_DNA"/>
</dbReference>
<keyword evidence="1" id="KW-1133">Transmembrane helix</keyword>
<evidence type="ECO:0000313" key="4">
    <source>
        <dbReference type="Proteomes" id="UP000298663"/>
    </source>
</evidence>
<keyword evidence="4" id="KW-1185">Reference proteome</keyword>
<dbReference type="OrthoDB" id="10580190at2759"/>
<reference evidence="3 4" key="2">
    <citation type="journal article" date="2019" name="G3 (Bethesda)">
        <title>Hybrid Assembly of the Genome of the Entomopathogenic Nematode Steinernema carpocapsae Identifies the X-Chromosome.</title>
        <authorList>
            <person name="Serra L."/>
            <person name="Macchietto M."/>
            <person name="Macias-Munoz A."/>
            <person name="McGill C.J."/>
            <person name="Rodriguez I.M."/>
            <person name="Rodriguez B."/>
            <person name="Murad R."/>
            <person name="Mortazavi A."/>
        </authorList>
    </citation>
    <scope>NUCLEOTIDE SEQUENCE [LARGE SCALE GENOMIC DNA]</scope>
    <source>
        <strain evidence="3 4">ALL</strain>
    </source>
</reference>
<dbReference type="Proteomes" id="UP000298663">
    <property type="component" value="Unassembled WGS sequence"/>
</dbReference>
<feature type="transmembrane region" description="Helical" evidence="1">
    <location>
        <begin position="444"/>
        <end position="462"/>
    </location>
</feature>
<reference evidence="3 4" key="1">
    <citation type="journal article" date="2015" name="Genome Biol.">
        <title>Comparative genomics of Steinernema reveals deeply conserved gene regulatory networks.</title>
        <authorList>
            <person name="Dillman A.R."/>
            <person name="Macchietto M."/>
            <person name="Porter C.F."/>
            <person name="Rogers A."/>
            <person name="Williams B."/>
            <person name="Antoshechkin I."/>
            <person name="Lee M.M."/>
            <person name="Goodwin Z."/>
            <person name="Lu X."/>
            <person name="Lewis E.E."/>
            <person name="Goodrich-Blair H."/>
            <person name="Stock S.P."/>
            <person name="Adams B.J."/>
            <person name="Sternberg P.W."/>
            <person name="Mortazavi A."/>
        </authorList>
    </citation>
    <scope>NUCLEOTIDE SEQUENCE [LARGE SCALE GENOMIC DNA]</scope>
    <source>
        <strain evidence="3 4">ALL</strain>
    </source>
</reference>
<evidence type="ECO:0000313" key="3">
    <source>
        <dbReference type="EMBL" id="TKR69773.1"/>
    </source>
</evidence>
<gene>
    <name evidence="3" type="ORF">L596_021880</name>
</gene>
<accession>A0A4U5MKX0</accession>
<evidence type="ECO:0000256" key="2">
    <source>
        <dbReference type="SAM" id="SignalP"/>
    </source>
</evidence>
<sequence>MWWTIPFLLFLCAHGLPTDTKDPKTHVNSRTILCGLKPNSQYLFYNIYAAYWSEQKSDYVEMSNTFKDCEFNNVARLCRTAFKNVSHADEISGEMEEVDHDSWWKSENDEEKLTAKHQKYKCQEYIRAKELDIPKGSQKWSDRLRLDEQGDCSHDPNQICASRDELVRIASDECGKKLQLEEYTLGGKCGSSDIYPEIFFVCDKPKNDSFFRPTTFKAHREEAFHKSQLASLEQYAHVAEQLKLAKFNNETDKIKKLNQQLHDFSYSAASAIKQAHEWSHSTSHEHMAKEESWWNEAKLQNDALVCYRSREGVLEAAKEAARDYAVARSADLFTYAAALLSNETSEAEKFQIELDNYDPDEFMKSNGVPVVGLQKFPELKPQIKDYYVSYIMNHTLGIQFQHLEILNKTGGHAELVGFYQEIFNPGLINEKFLKAPIEHTIFEIYIVVAVISMAVLVGIFLWKNRNAQYKVVDLKVKFARAAFGPMGKDEGNVEVEKLESENFENPMFTL</sequence>
<proteinExistence type="predicted"/>
<keyword evidence="2" id="KW-0732">Signal</keyword>
<evidence type="ECO:0000256" key="1">
    <source>
        <dbReference type="SAM" id="Phobius"/>
    </source>
</evidence>
<protein>
    <submittedName>
        <fullName evidence="3">Uncharacterized protein</fullName>
    </submittedName>
</protein>
<comment type="caution">
    <text evidence="3">The sequence shown here is derived from an EMBL/GenBank/DDBJ whole genome shotgun (WGS) entry which is preliminary data.</text>
</comment>
<feature type="signal peptide" evidence="2">
    <location>
        <begin position="1"/>
        <end position="15"/>
    </location>
</feature>
<keyword evidence="1" id="KW-0472">Membrane</keyword>
<keyword evidence="1" id="KW-0812">Transmembrane</keyword>
<organism evidence="3 4">
    <name type="scientific">Steinernema carpocapsae</name>
    <name type="common">Entomopathogenic nematode</name>
    <dbReference type="NCBI Taxonomy" id="34508"/>
    <lineage>
        <taxon>Eukaryota</taxon>
        <taxon>Metazoa</taxon>
        <taxon>Ecdysozoa</taxon>
        <taxon>Nematoda</taxon>
        <taxon>Chromadorea</taxon>
        <taxon>Rhabditida</taxon>
        <taxon>Tylenchina</taxon>
        <taxon>Panagrolaimomorpha</taxon>
        <taxon>Strongyloidoidea</taxon>
        <taxon>Steinernematidae</taxon>
        <taxon>Steinernema</taxon>
    </lineage>
</organism>
<name>A0A4U5MKX0_STECR</name>